<evidence type="ECO:0000313" key="1">
    <source>
        <dbReference type="EMBL" id="GES79978.1"/>
    </source>
</evidence>
<name>A0A8H3L621_9GLOM</name>
<comment type="caution">
    <text evidence="1">The sequence shown here is derived from an EMBL/GenBank/DDBJ whole genome shotgun (WGS) entry which is preliminary data.</text>
</comment>
<evidence type="ECO:0008006" key="3">
    <source>
        <dbReference type="Google" id="ProtNLM"/>
    </source>
</evidence>
<dbReference type="OrthoDB" id="543511at2759"/>
<dbReference type="Proteomes" id="UP000615446">
    <property type="component" value="Unassembled WGS sequence"/>
</dbReference>
<dbReference type="InterPro" id="IPR011051">
    <property type="entry name" value="RmlC_Cupin_sf"/>
</dbReference>
<protein>
    <recommendedName>
        <fullName evidence="3">Cysteine dioxygenase</fullName>
    </recommendedName>
</protein>
<dbReference type="SUPFAM" id="SSF51182">
    <property type="entry name" value="RmlC-like cupins"/>
    <property type="match status" value="1"/>
</dbReference>
<dbReference type="Gene3D" id="2.60.120.10">
    <property type="entry name" value="Jelly Rolls"/>
    <property type="match status" value="1"/>
</dbReference>
<evidence type="ECO:0000313" key="2">
    <source>
        <dbReference type="Proteomes" id="UP000615446"/>
    </source>
</evidence>
<gene>
    <name evidence="1" type="ORF">RCL2_000727900</name>
</gene>
<reference evidence="1" key="1">
    <citation type="submission" date="2019-10" db="EMBL/GenBank/DDBJ databases">
        <title>Conservation and host-specific expression of non-tandemly repeated heterogenous ribosome RNA gene in arbuscular mycorrhizal fungi.</title>
        <authorList>
            <person name="Maeda T."/>
            <person name="Kobayashi Y."/>
            <person name="Nakagawa T."/>
            <person name="Ezawa T."/>
            <person name="Yamaguchi K."/>
            <person name="Bino T."/>
            <person name="Nishimoto Y."/>
            <person name="Shigenobu S."/>
            <person name="Kawaguchi M."/>
        </authorList>
    </citation>
    <scope>NUCLEOTIDE SEQUENCE</scope>
    <source>
        <strain evidence="1">HR1</strain>
    </source>
</reference>
<proteinExistence type="predicted"/>
<dbReference type="EMBL" id="BLAL01000047">
    <property type="protein sequence ID" value="GES79978.1"/>
    <property type="molecule type" value="Genomic_DNA"/>
</dbReference>
<dbReference type="AlphaFoldDB" id="A0A8H3L621"/>
<sequence length="488" mass="57201">MASSEYYMQPRYYRDHDIILGLDDSSSNTVKSIINKEVVAYSSHVKEHYIGDFEIYSDNPDEPYRLSRVKDTDYYRINNLTINGQGTVGLEFKAIKNSSICIKLQSSIEDSDFISLDIGTECARILMHKDNKEVVLAKKEDRNALLNPEKYQLYWFSLDKKNCILRYGIGPMQSILTVLSHNFEEQKKKDKSWIEGMQKWFKNIEVVIVRGLVTRQEDVNRLIYSRLIFWPLPVTVDLPPKIIKREDATLEGLELGIVTVIDNLPEMCQKLYWNIAGNNVSLNTPDFPDFADAIEHSIRDNKGICYKKLEEKAKNAKVKDPKETYLRITLGQDKGNSPGAPYVLEIWPSGHYSSIHEHANCFAVIKVLYNEIVALYFAGLKTAEERNWYYDMEFKQGEITWISNELYQTHQLWNRTSKMCATLQCYQYGDKDKEHYEYFDYIGPEGSKKRFYPESDWTFPAFKNLIKQEWKEWKFPFNEPPSRRKVQR</sequence>
<accession>A0A8H3L621</accession>
<dbReference type="InterPro" id="IPR014710">
    <property type="entry name" value="RmlC-like_jellyroll"/>
</dbReference>
<organism evidence="1 2">
    <name type="scientific">Rhizophagus clarus</name>
    <dbReference type="NCBI Taxonomy" id="94130"/>
    <lineage>
        <taxon>Eukaryota</taxon>
        <taxon>Fungi</taxon>
        <taxon>Fungi incertae sedis</taxon>
        <taxon>Mucoromycota</taxon>
        <taxon>Glomeromycotina</taxon>
        <taxon>Glomeromycetes</taxon>
        <taxon>Glomerales</taxon>
        <taxon>Glomeraceae</taxon>
        <taxon>Rhizophagus</taxon>
    </lineage>
</organism>